<dbReference type="EMBL" id="CP049989">
    <property type="protein sequence ID" value="QIM51613.1"/>
    <property type="molecule type" value="Genomic_DNA"/>
</dbReference>
<dbReference type="AlphaFoldDB" id="A0A6G8IEP4"/>
<sequence length="144" mass="16534">MGRPSKFEEAFIAQAEKLCKLGATDMEIADFFEVEVRTLYRWKAEHPEFCQALKAGKDVADERVERSLYARANGYEHDEVDIRVVDKEIVQTPIRKYYPPDTTAAIFWLKNRRPEQWRETKAVELTGSNGGPVVIQATAADERI</sequence>
<dbReference type="InterPro" id="IPR009057">
    <property type="entry name" value="Homeodomain-like_sf"/>
</dbReference>
<reference evidence="1 2" key="1">
    <citation type="submission" date="2020-03" db="EMBL/GenBank/DDBJ databases">
        <title>Hydrogenophaga sp. nov. isolated from cyanobacterial mat.</title>
        <authorList>
            <person name="Thorat V."/>
            <person name="Kirdat K."/>
            <person name="Tiwarekar B."/>
            <person name="Costa E.D."/>
            <person name="Yadav A."/>
        </authorList>
    </citation>
    <scope>NUCLEOTIDE SEQUENCE [LARGE SCALE GENOMIC DNA]</scope>
    <source>
        <strain evidence="1 2">BA0156</strain>
    </source>
</reference>
<name>A0A6G8IEP4_9BURK</name>
<keyword evidence="2" id="KW-1185">Reference proteome</keyword>
<organism evidence="1 2">
    <name type="scientific">Hydrogenophaga crocea</name>
    <dbReference type="NCBI Taxonomy" id="2716225"/>
    <lineage>
        <taxon>Bacteria</taxon>
        <taxon>Pseudomonadati</taxon>
        <taxon>Pseudomonadota</taxon>
        <taxon>Betaproteobacteria</taxon>
        <taxon>Burkholderiales</taxon>
        <taxon>Comamonadaceae</taxon>
        <taxon>Hydrogenophaga</taxon>
    </lineage>
</organism>
<dbReference type="Proteomes" id="UP000503162">
    <property type="component" value="Chromosome"/>
</dbReference>
<gene>
    <name evidence="1" type="ORF">G9Q37_05405</name>
</gene>
<proteinExistence type="predicted"/>
<accession>A0A6G8IEP4</accession>
<dbReference type="Gene3D" id="1.10.10.60">
    <property type="entry name" value="Homeodomain-like"/>
    <property type="match status" value="1"/>
</dbReference>
<dbReference type="RefSeq" id="WP_166225636.1">
    <property type="nucleotide sequence ID" value="NZ_CP049989.1"/>
</dbReference>
<protein>
    <submittedName>
        <fullName evidence="1">Terminase</fullName>
    </submittedName>
</protein>
<evidence type="ECO:0000313" key="1">
    <source>
        <dbReference type="EMBL" id="QIM51613.1"/>
    </source>
</evidence>
<dbReference type="SUPFAM" id="SSF46689">
    <property type="entry name" value="Homeodomain-like"/>
    <property type="match status" value="1"/>
</dbReference>
<evidence type="ECO:0000313" key="2">
    <source>
        <dbReference type="Proteomes" id="UP000503162"/>
    </source>
</evidence>
<dbReference type="KEGG" id="hcz:G9Q37_05405"/>